<evidence type="ECO:0000256" key="1">
    <source>
        <dbReference type="ARBA" id="ARBA00001946"/>
    </source>
</evidence>
<evidence type="ECO:0000256" key="5">
    <source>
        <dbReference type="ARBA" id="ARBA00013200"/>
    </source>
</evidence>
<protein>
    <recommendedName>
        <fullName evidence="6 19">Adenosylcobinamide-GDP ribazoletransferase</fullName>
        <ecNumber evidence="5 19">2.7.8.26</ecNumber>
    </recommendedName>
    <alternativeName>
        <fullName evidence="16 19">Cobalamin synthase</fullName>
    </alternativeName>
    <alternativeName>
        <fullName evidence="15 19">Cobalamin-5'-phosphate synthase</fullName>
    </alternativeName>
</protein>
<evidence type="ECO:0000256" key="19">
    <source>
        <dbReference type="HAMAP-Rule" id="MF_00719"/>
    </source>
</evidence>
<evidence type="ECO:0000256" key="8">
    <source>
        <dbReference type="ARBA" id="ARBA00022573"/>
    </source>
</evidence>
<keyword evidence="12 19" id="KW-1133">Transmembrane helix</keyword>
<dbReference type="GO" id="GO:0008818">
    <property type="term" value="F:cobalamin 5'-phosphate synthase activity"/>
    <property type="evidence" value="ECO:0007669"/>
    <property type="project" value="UniProtKB-UniRule"/>
</dbReference>
<evidence type="ECO:0000256" key="10">
    <source>
        <dbReference type="ARBA" id="ARBA00022692"/>
    </source>
</evidence>
<dbReference type="HAMAP" id="MF_00719">
    <property type="entry name" value="CobS"/>
    <property type="match status" value="1"/>
</dbReference>
<dbReference type="PANTHER" id="PTHR34148">
    <property type="entry name" value="ADENOSYLCOBINAMIDE-GDP RIBAZOLETRANSFERASE"/>
    <property type="match status" value="1"/>
</dbReference>
<keyword evidence="7 19" id="KW-1003">Cell membrane</keyword>
<evidence type="ECO:0000313" key="20">
    <source>
        <dbReference type="EMBL" id="PPA69662.1"/>
    </source>
</evidence>
<feature type="transmembrane region" description="Helical" evidence="19">
    <location>
        <begin position="187"/>
        <end position="205"/>
    </location>
</feature>
<accession>A0A2S5G9I4</accession>
<reference evidence="20 21" key="1">
    <citation type="submission" date="2018-02" db="EMBL/GenBank/DDBJ databases">
        <title>Jeotgalibacillus proteolyticum sp. nov. a protease producing bacterium isolated from ocean sediments of Laizhou Bay.</title>
        <authorList>
            <person name="Li Y."/>
        </authorList>
    </citation>
    <scope>NUCLEOTIDE SEQUENCE [LARGE SCALE GENOMIC DNA]</scope>
    <source>
        <strain evidence="20 21">22-7</strain>
    </source>
</reference>
<dbReference type="EC" id="2.7.8.26" evidence="5 19"/>
<comment type="similarity">
    <text evidence="4 19">Belongs to the CobS family.</text>
</comment>
<keyword evidence="8 19" id="KW-0169">Cobalamin biosynthesis</keyword>
<evidence type="ECO:0000256" key="15">
    <source>
        <dbReference type="ARBA" id="ARBA00032605"/>
    </source>
</evidence>
<evidence type="ECO:0000256" key="14">
    <source>
        <dbReference type="ARBA" id="ARBA00025228"/>
    </source>
</evidence>
<evidence type="ECO:0000256" key="18">
    <source>
        <dbReference type="ARBA" id="ARBA00049504"/>
    </source>
</evidence>
<evidence type="ECO:0000256" key="16">
    <source>
        <dbReference type="ARBA" id="ARBA00032853"/>
    </source>
</evidence>
<feature type="transmembrane region" description="Helical" evidence="19">
    <location>
        <begin position="149"/>
        <end position="166"/>
    </location>
</feature>
<organism evidence="20 21">
    <name type="scientific">Jeotgalibacillus proteolyticus</name>
    <dbReference type="NCBI Taxonomy" id="2082395"/>
    <lineage>
        <taxon>Bacteria</taxon>
        <taxon>Bacillati</taxon>
        <taxon>Bacillota</taxon>
        <taxon>Bacilli</taxon>
        <taxon>Bacillales</taxon>
        <taxon>Caryophanaceae</taxon>
        <taxon>Jeotgalibacillus</taxon>
    </lineage>
</organism>
<dbReference type="GO" id="GO:0009236">
    <property type="term" value="P:cobalamin biosynthetic process"/>
    <property type="evidence" value="ECO:0007669"/>
    <property type="project" value="UniProtKB-UniRule"/>
</dbReference>
<evidence type="ECO:0000256" key="13">
    <source>
        <dbReference type="ARBA" id="ARBA00023136"/>
    </source>
</evidence>
<comment type="catalytic activity">
    <reaction evidence="18 19">
        <text>alpha-ribazole 5'-phosphate + adenosylcob(III)inamide-GDP = adenosylcob(III)alamin 5'-phosphate + GMP + H(+)</text>
        <dbReference type="Rhea" id="RHEA:23560"/>
        <dbReference type="ChEBI" id="CHEBI:15378"/>
        <dbReference type="ChEBI" id="CHEBI:57918"/>
        <dbReference type="ChEBI" id="CHEBI:58115"/>
        <dbReference type="ChEBI" id="CHEBI:60487"/>
        <dbReference type="ChEBI" id="CHEBI:60493"/>
        <dbReference type="EC" id="2.7.8.26"/>
    </reaction>
</comment>
<dbReference type="Proteomes" id="UP000239047">
    <property type="component" value="Unassembled WGS sequence"/>
</dbReference>
<evidence type="ECO:0000256" key="7">
    <source>
        <dbReference type="ARBA" id="ARBA00022475"/>
    </source>
</evidence>
<feature type="transmembrane region" description="Helical" evidence="19">
    <location>
        <begin position="70"/>
        <end position="89"/>
    </location>
</feature>
<sequence>MKKNIFKDSIHGLMLAFQFFTVLPIKKEIKMNSRTMFWMTGSLPVAGLVIGSSILAAVHGIELLFSPTPFILALVIWLGFIVWTGGLHLDGWTDASDAFFSYGDHKKRHTVLKDPRTGALGVLSLIVLLGIKGVLLADISWRFGLPGVWLIWIPILSRLMMMLYLIKAPLAKKEGIAYYMRNLLSGNVIYFPAVVTVILLLLTPLMMPVDWQLLFVLLSGWIVFYIGFKRFAEKEFGGMNGDLLGAGLEGGEGWSLILVWCYLSIAMG</sequence>
<dbReference type="PANTHER" id="PTHR34148:SF1">
    <property type="entry name" value="ADENOSYLCOBINAMIDE-GDP RIBAZOLETRANSFERASE"/>
    <property type="match status" value="1"/>
</dbReference>
<comment type="cofactor">
    <cofactor evidence="1 19">
        <name>Mg(2+)</name>
        <dbReference type="ChEBI" id="CHEBI:18420"/>
    </cofactor>
</comment>
<comment type="function">
    <text evidence="14 19">Joins adenosylcobinamide-GDP and alpha-ribazole to generate adenosylcobalamin (Ado-cobalamin). Also synthesizes adenosylcobalamin 5'-phosphate from adenosylcobinamide-GDP and alpha-ribazole 5'-phosphate.</text>
</comment>
<feature type="transmembrane region" description="Helical" evidence="19">
    <location>
        <begin position="211"/>
        <end position="228"/>
    </location>
</feature>
<keyword evidence="13 19" id="KW-0472">Membrane</keyword>
<evidence type="ECO:0000256" key="17">
    <source>
        <dbReference type="ARBA" id="ARBA00048623"/>
    </source>
</evidence>
<evidence type="ECO:0000256" key="3">
    <source>
        <dbReference type="ARBA" id="ARBA00004663"/>
    </source>
</evidence>
<keyword evidence="10 19" id="KW-0812">Transmembrane</keyword>
<dbReference type="Pfam" id="PF02654">
    <property type="entry name" value="CobS"/>
    <property type="match status" value="1"/>
</dbReference>
<proteinExistence type="inferred from homology"/>
<name>A0A2S5G9I4_9BACL</name>
<evidence type="ECO:0000256" key="4">
    <source>
        <dbReference type="ARBA" id="ARBA00010561"/>
    </source>
</evidence>
<feature type="transmembrane region" description="Helical" evidence="19">
    <location>
        <begin position="37"/>
        <end position="58"/>
    </location>
</feature>
<keyword evidence="11 19" id="KW-0460">Magnesium</keyword>
<evidence type="ECO:0000256" key="2">
    <source>
        <dbReference type="ARBA" id="ARBA00004651"/>
    </source>
</evidence>
<keyword evidence="9 19" id="KW-0808">Transferase</keyword>
<dbReference type="EMBL" id="PREZ01000005">
    <property type="protein sequence ID" value="PPA69662.1"/>
    <property type="molecule type" value="Genomic_DNA"/>
</dbReference>
<feature type="transmembrane region" description="Helical" evidence="19">
    <location>
        <begin position="117"/>
        <end position="137"/>
    </location>
</feature>
<dbReference type="GO" id="GO:0051073">
    <property type="term" value="F:adenosylcobinamide-GDP ribazoletransferase activity"/>
    <property type="evidence" value="ECO:0007669"/>
    <property type="project" value="UniProtKB-UniRule"/>
</dbReference>
<evidence type="ECO:0000256" key="12">
    <source>
        <dbReference type="ARBA" id="ARBA00022989"/>
    </source>
</evidence>
<dbReference type="RefSeq" id="WP_104058655.1">
    <property type="nucleotide sequence ID" value="NZ_PREZ01000005.1"/>
</dbReference>
<dbReference type="GO" id="GO:0005886">
    <property type="term" value="C:plasma membrane"/>
    <property type="evidence" value="ECO:0007669"/>
    <property type="project" value="UniProtKB-SubCell"/>
</dbReference>
<evidence type="ECO:0000256" key="11">
    <source>
        <dbReference type="ARBA" id="ARBA00022842"/>
    </source>
</evidence>
<comment type="pathway">
    <text evidence="3 19">Cofactor biosynthesis; adenosylcobalamin biosynthesis; adenosylcobalamin from cob(II)yrinate a,c-diamide: step 7/7.</text>
</comment>
<keyword evidence="21" id="KW-1185">Reference proteome</keyword>
<dbReference type="InterPro" id="IPR003805">
    <property type="entry name" value="CobS"/>
</dbReference>
<dbReference type="OrthoDB" id="9794626at2"/>
<comment type="subcellular location">
    <subcellularLocation>
        <location evidence="2 19">Cell membrane</location>
        <topology evidence="2 19">Multi-pass membrane protein</topology>
    </subcellularLocation>
</comment>
<evidence type="ECO:0000313" key="21">
    <source>
        <dbReference type="Proteomes" id="UP000239047"/>
    </source>
</evidence>
<dbReference type="AlphaFoldDB" id="A0A2S5G9I4"/>
<comment type="catalytic activity">
    <reaction evidence="17 19">
        <text>alpha-ribazole + adenosylcob(III)inamide-GDP = adenosylcob(III)alamin + GMP + H(+)</text>
        <dbReference type="Rhea" id="RHEA:16049"/>
        <dbReference type="ChEBI" id="CHEBI:10329"/>
        <dbReference type="ChEBI" id="CHEBI:15378"/>
        <dbReference type="ChEBI" id="CHEBI:18408"/>
        <dbReference type="ChEBI" id="CHEBI:58115"/>
        <dbReference type="ChEBI" id="CHEBI:60487"/>
        <dbReference type="EC" id="2.7.8.26"/>
    </reaction>
</comment>
<gene>
    <name evidence="19" type="primary">cobS</name>
    <name evidence="20" type="ORF">C4B60_14050</name>
</gene>
<evidence type="ECO:0000256" key="6">
    <source>
        <dbReference type="ARBA" id="ARBA00015850"/>
    </source>
</evidence>
<evidence type="ECO:0000256" key="9">
    <source>
        <dbReference type="ARBA" id="ARBA00022679"/>
    </source>
</evidence>
<comment type="caution">
    <text evidence="20">The sequence shown here is derived from an EMBL/GenBank/DDBJ whole genome shotgun (WGS) entry which is preliminary data.</text>
</comment>
<dbReference type="UniPathway" id="UPA00148">
    <property type="reaction ID" value="UER00238"/>
</dbReference>